<name>A0A2P2QMB7_RHIMU</name>
<reference evidence="1" key="1">
    <citation type="submission" date="2018-02" db="EMBL/GenBank/DDBJ databases">
        <title>Rhizophora mucronata_Transcriptome.</title>
        <authorList>
            <person name="Meera S.P."/>
            <person name="Sreeshan A."/>
            <person name="Augustine A."/>
        </authorList>
    </citation>
    <scope>NUCLEOTIDE SEQUENCE</scope>
    <source>
        <tissue evidence="1">Leaf</tissue>
    </source>
</reference>
<protein>
    <submittedName>
        <fullName evidence="1">Uncharacterized protein</fullName>
    </submittedName>
</protein>
<dbReference type="AlphaFoldDB" id="A0A2P2QMB7"/>
<proteinExistence type="predicted"/>
<accession>A0A2P2QMB7</accession>
<sequence length="41" mass="4869">MYDCCQHWLHFLQALPSKLAQDHNYKLAGHEIPANWSQILF</sequence>
<evidence type="ECO:0000313" key="1">
    <source>
        <dbReference type="EMBL" id="MBX68133.1"/>
    </source>
</evidence>
<organism evidence="1">
    <name type="scientific">Rhizophora mucronata</name>
    <name type="common">Asiatic mangrove</name>
    <dbReference type="NCBI Taxonomy" id="61149"/>
    <lineage>
        <taxon>Eukaryota</taxon>
        <taxon>Viridiplantae</taxon>
        <taxon>Streptophyta</taxon>
        <taxon>Embryophyta</taxon>
        <taxon>Tracheophyta</taxon>
        <taxon>Spermatophyta</taxon>
        <taxon>Magnoliopsida</taxon>
        <taxon>eudicotyledons</taxon>
        <taxon>Gunneridae</taxon>
        <taxon>Pentapetalae</taxon>
        <taxon>rosids</taxon>
        <taxon>fabids</taxon>
        <taxon>Malpighiales</taxon>
        <taxon>Rhizophoraceae</taxon>
        <taxon>Rhizophora</taxon>
    </lineage>
</organism>
<dbReference type="EMBL" id="GGEC01087649">
    <property type="protein sequence ID" value="MBX68133.1"/>
    <property type="molecule type" value="Transcribed_RNA"/>
</dbReference>